<dbReference type="InterPro" id="IPR010862">
    <property type="entry name" value="DUF1493"/>
</dbReference>
<dbReference type="OrthoDB" id="1371279at2"/>
<dbReference type="AlphaFoldDB" id="A0A0X3AQQ7"/>
<gene>
    <name evidence="1" type="ORF">Ga0061079_105157</name>
</gene>
<reference evidence="1 2" key="1">
    <citation type="submission" date="2016-01" db="EMBL/GenBank/DDBJ databases">
        <authorList>
            <person name="McClelland M."/>
            <person name="Jain A."/>
            <person name="Saraogi P."/>
            <person name="Mendelson R."/>
            <person name="Westerman R."/>
            <person name="SanMiguel P."/>
            <person name="Csonka L."/>
        </authorList>
    </citation>
    <scope>NUCLEOTIDE SEQUENCE [LARGE SCALE GENOMIC DNA]</scope>
    <source>
        <strain evidence="1 2">R-53146</strain>
    </source>
</reference>
<dbReference type="STRING" id="1586267.GCA_001418685_01044"/>
<evidence type="ECO:0000313" key="2">
    <source>
        <dbReference type="Proteomes" id="UP000182761"/>
    </source>
</evidence>
<protein>
    <recommendedName>
        <fullName evidence="3">Acyl carrier protein</fullName>
    </recommendedName>
</protein>
<sequence length="109" mass="13054">MIEIENKVLEFFKNNLGIKNIDLSSNIADPNYSLFDIDAEYIMEKFFKEFSIDYSEFVIDEYFQYPDYSLKLLLKNILRQKINYPLKTPLTIDHLVKVAEKGEWFKPEE</sequence>
<keyword evidence="2" id="KW-1185">Reference proteome</keyword>
<dbReference type="RefSeq" id="WP_055425405.1">
    <property type="nucleotide sequence ID" value="NZ_FCOR01000005.1"/>
</dbReference>
<name>A0A0X3AQQ7_9FLAO</name>
<dbReference type="EMBL" id="FCOR01000005">
    <property type="protein sequence ID" value="CVK16198.1"/>
    <property type="molecule type" value="Genomic_DNA"/>
</dbReference>
<organism evidence="1 2">
    <name type="scientific">Apibacter mensalis</name>
    <dbReference type="NCBI Taxonomy" id="1586267"/>
    <lineage>
        <taxon>Bacteria</taxon>
        <taxon>Pseudomonadati</taxon>
        <taxon>Bacteroidota</taxon>
        <taxon>Flavobacteriia</taxon>
        <taxon>Flavobacteriales</taxon>
        <taxon>Weeksellaceae</taxon>
        <taxon>Apibacter</taxon>
    </lineage>
</organism>
<dbReference type="Pfam" id="PF07377">
    <property type="entry name" value="DUF1493"/>
    <property type="match status" value="1"/>
</dbReference>
<accession>A0A0X3AQQ7</accession>
<proteinExistence type="predicted"/>
<evidence type="ECO:0008006" key="3">
    <source>
        <dbReference type="Google" id="ProtNLM"/>
    </source>
</evidence>
<evidence type="ECO:0000313" key="1">
    <source>
        <dbReference type="EMBL" id="CVK16198.1"/>
    </source>
</evidence>
<dbReference type="Proteomes" id="UP000182761">
    <property type="component" value="Unassembled WGS sequence"/>
</dbReference>